<protein>
    <submittedName>
        <fullName evidence="2">Glycosyltransferase</fullName>
        <ecNumber evidence="2">2.4.-.-</ecNumber>
    </submittedName>
</protein>
<dbReference type="PANTHER" id="PTHR22916:SF3">
    <property type="entry name" value="UDP-GLCNAC:BETAGAL BETA-1,3-N-ACETYLGLUCOSAMINYLTRANSFERASE-LIKE PROTEIN 1"/>
    <property type="match status" value="1"/>
</dbReference>
<feature type="domain" description="Glycosyltransferase 2-like" evidence="1">
    <location>
        <begin position="12"/>
        <end position="137"/>
    </location>
</feature>
<keyword evidence="3" id="KW-1185">Reference proteome</keyword>
<dbReference type="InterPro" id="IPR001173">
    <property type="entry name" value="Glyco_trans_2-like"/>
</dbReference>
<name>A0ABV1IIJ9_9ACTN</name>
<organism evidence="2 3">
    <name type="scientific">Paratractidigestivibacter faecalis</name>
    <dbReference type="NCBI Taxonomy" id="2292441"/>
    <lineage>
        <taxon>Bacteria</taxon>
        <taxon>Bacillati</taxon>
        <taxon>Actinomycetota</taxon>
        <taxon>Coriobacteriia</taxon>
        <taxon>Coriobacteriales</taxon>
        <taxon>Atopobiaceae</taxon>
        <taxon>Paratractidigestivibacter</taxon>
    </lineage>
</organism>
<evidence type="ECO:0000259" key="1">
    <source>
        <dbReference type="Pfam" id="PF00535"/>
    </source>
</evidence>
<sequence>MSTTKPEPGLVSVIVPTYNVAATLDQCLASIEGQTHQQVEVIVVNDGSTDESSAIAHAHAARDQRVVVVDKPNEGYGASCNRGIAMARGEWVSIVEPDDYLDPGAFAGMIAQATRVGGADVVKCAYWRVFEGADGRQTRVTCPYKGRVRPARQPFAVGEGIELMLHHPAIWAALYRTEFLRERGIRFLEIPGAGWADNPFLVETLCATDRIAYVDEPYYFYREHDLNDAEGLARRSPLTPLARWNDMMDAADRLGEKDPRVRAALALRGINYATITVSAAGMDAPGLKNLLRCSMERLDPADVMGNPAVGPAGRRLFAQVMGLPEPQGGKLAHMGYLAREGVWRVRQNGLGFTLCNAASRANRLFSR</sequence>
<reference evidence="2 3" key="1">
    <citation type="submission" date="2024-04" db="EMBL/GenBank/DDBJ databases">
        <title>Human intestinal bacterial collection.</title>
        <authorList>
            <person name="Pauvert C."/>
            <person name="Hitch T.C.A."/>
            <person name="Clavel T."/>
        </authorList>
    </citation>
    <scope>NUCLEOTIDE SEQUENCE [LARGE SCALE GENOMIC DNA]</scope>
    <source>
        <strain evidence="2 3">CLA-AA-H197</strain>
    </source>
</reference>
<evidence type="ECO:0000313" key="3">
    <source>
        <dbReference type="Proteomes" id="UP001478817"/>
    </source>
</evidence>
<dbReference type="Pfam" id="PF00535">
    <property type="entry name" value="Glycos_transf_2"/>
    <property type="match status" value="1"/>
</dbReference>
<dbReference type="EMBL" id="JBBNGS010000009">
    <property type="protein sequence ID" value="MEQ2637861.1"/>
    <property type="molecule type" value="Genomic_DNA"/>
</dbReference>
<dbReference type="RefSeq" id="WP_349182477.1">
    <property type="nucleotide sequence ID" value="NZ_JBBNGS010000009.1"/>
</dbReference>
<dbReference type="InterPro" id="IPR029044">
    <property type="entry name" value="Nucleotide-diphossugar_trans"/>
</dbReference>
<dbReference type="Gene3D" id="3.90.550.10">
    <property type="entry name" value="Spore Coat Polysaccharide Biosynthesis Protein SpsA, Chain A"/>
    <property type="match status" value="1"/>
</dbReference>
<comment type="caution">
    <text evidence="2">The sequence shown here is derived from an EMBL/GenBank/DDBJ whole genome shotgun (WGS) entry which is preliminary data.</text>
</comment>
<dbReference type="Proteomes" id="UP001478817">
    <property type="component" value="Unassembled WGS sequence"/>
</dbReference>
<keyword evidence="2" id="KW-0808">Transferase</keyword>
<dbReference type="SUPFAM" id="SSF53448">
    <property type="entry name" value="Nucleotide-diphospho-sugar transferases"/>
    <property type="match status" value="1"/>
</dbReference>
<dbReference type="PANTHER" id="PTHR22916">
    <property type="entry name" value="GLYCOSYLTRANSFERASE"/>
    <property type="match status" value="1"/>
</dbReference>
<keyword evidence="2" id="KW-0328">Glycosyltransferase</keyword>
<proteinExistence type="predicted"/>
<evidence type="ECO:0000313" key="2">
    <source>
        <dbReference type="EMBL" id="MEQ2637861.1"/>
    </source>
</evidence>
<gene>
    <name evidence="2" type="ORF">AAAT05_05830</name>
</gene>
<dbReference type="EC" id="2.4.-.-" evidence="2"/>
<dbReference type="CDD" id="cd00761">
    <property type="entry name" value="Glyco_tranf_GTA_type"/>
    <property type="match status" value="1"/>
</dbReference>
<accession>A0ABV1IIJ9</accession>
<dbReference type="GO" id="GO:0016757">
    <property type="term" value="F:glycosyltransferase activity"/>
    <property type="evidence" value="ECO:0007669"/>
    <property type="project" value="UniProtKB-KW"/>
</dbReference>